<dbReference type="AlphaFoldDB" id="A0A0P0Y1A7"/>
<evidence type="ECO:0000313" key="1">
    <source>
        <dbReference type="EMBL" id="BAT13540.1"/>
    </source>
</evidence>
<dbReference type="Proteomes" id="UP000059680">
    <property type="component" value="Chromosome 11"/>
</dbReference>
<proteinExistence type="predicted"/>
<organism evidence="1 2">
    <name type="scientific">Oryza sativa subsp. japonica</name>
    <name type="common">Rice</name>
    <dbReference type="NCBI Taxonomy" id="39947"/>
    <lineage>
        <taxon>Eukaryota</taxon>
        <taxon>Viridiplantae</taxon>
        <taxon>Streptophyta</taxon>
        <taxon>Embryophyta</taxon>
        <taxon>Tracheophyta</taxon>
        <taxon>Spermatophyta</taxon>
        <taxon>Magnoliopsida</taxon>
        <taxon>Liliopsida</taxon>
        <taxon>Poales</taxon>
        <taxon>Poaceae</taxon>
        <taxon>BOP clade</taxon>
        <taxon>Oryzoideae</taxon>
        <taxon>Oryzeae</taxon>
        <taxon>Oryzinae</taxon>
        <taxon>Oryza</taxon>
        <taxon>Oryza sativa</taxon>
    </lineage>
</organism>
<evidence type="ECO:0000313" key="2">
    <source>
        <dbReference type="Proteomes" id="UP000059680"/>
    </source>
</evidence>
<gene>
    <name evidence="1" type="ordered locus">Os11g0266500</name>
    <name evidence="1" type="ORF">OSNPB_110266500</name>
</gene>
<dbReference type="Gramene" id="Os11t0266500-02">
    <property type="protein sequence ID" value="Os11t0266500-02"/>
    <property type="gene ID" value="Os11g0266500"/>
</dbReference>
<reference evidence="1 2" key="3">
    <citation type="journal article" date="2013" name="Rice">
        <title>Improvement of the Oryza sativa Nipponbare reference genome using next generation sequence and optical map data.</title>
        <authorList>
            <person name="Kawahara Y."/>
            <person name="de la Bastide M."/>
            <person name="Hamilton J.P."/>
            <person name="Kanamori H."/>
            <person name="McCombie W.R."/>
            <person name="Ouyang S."/>
            <person name="Schwartz D.C."/>
            <person name="Tanaka T."/>
            <person name="Wu J."/>
            <person name="Zhou S."/>
            <person name="Childs K.L."/>
            <person name="Davidson R.M."/>
            <person name="Lin H."/>
            <person name="Quesada-Ocampo L."/>
            <person name="Vaillancourt B."/>
            <person name="Sakai H."/>
            <person name="Lee S.S."/>
            <person name="Kim J."/>
            <person name="Numa H."/>
            <person name="Itoh T."/>
            <person name="Buell C.R."/>
            <person name="Matsumoto T."/>
        </authorList>
    </citation>
    <scope>NUCLEOTIDE SEQUENCE [LARGE SCALE GENOMIC DNA]</scope>
    <source>
        <strain evidence="2">cv. Nipponbare</strain>
    </source>
</reference>
<sequence>GGYRGIYITVPRGKPGNRGNRAVTVGKSNPATTHCSICTHL</sequence>
<feature type="non-terminal residue" evidence="1">
    <location>
        <position position="1"/>
    </location>
</feature>
<name>A0A0P0Y1A7_ORYSJ</name>
<reference evidence="1 2" key="2">
    <citation type="journal article" date="2013" name="Plant Cell Physiol.">
        <title>Rice Annotation Project Database (RAP-DB): an integrative and interactive database for rice genomics.</title>
        <authorList>
            <person name="Sakai H."/>
            <person name="Lee S.S."/>
            <person name="Tanaka T."/>
            <person name="Numa H."/>
            <person name="Kim J."/>
            <person name="Kawahara Y."/>
            <person name="Wakimoto H."/>
            <person name="Yang C.C."/>
            <person name="Iwamoto M."/>
            <person name="Abe T."/>
            <person name="Yamada Y."/>
            <person name="Muto A."/>
            <person name="Inokuchi H."/>
            <person name="Ikemura T."/>
            <person name="Matsumoto T."/>
            <person name="Sasaki T."/>
            <person name="Itoh T."/>
        </authorList>
    </citation>
    <scope>NUCLEOTIDE SEQUENCE [LARGE SCALE GENOMIC DNA]</scope>
    <source>
        <strain evidence="2">cv. Nipponbare</strain>
    </source>
</reference>
<accession>A0A0P0Y1A7</accession>
<dbReference type="ExpressionAtlas" id="A0A0P0Y1A7">
    <property type="expression patterns" value="baseline and differential"/>
</dbReference>
<protein>
    <submittedName>
        <fullName evidence="1">Os11g0266500 protein</fullName>
    </submittedName>
</protein>
<keyword evidence="2" id="KW-1185">Reference proteome</keyword>
<reference evidence="2" key="1">
    <citation type="journal article" date="2005" name="Nature">
        <title>The map-based sequence of the rice genome.</title>
        <authorList>
            <consortium name="International rice genome sequencing project (IRGSP)"/>
            <person name="Matsumoto T."/>
            <person name="Wu J."/>
            <person name="Kanamori H."/>
            <person name="Katayose Y."/>
            <person name="Fujisawa M."/>
            <person name="Namiki N."/>
            <person name="Mizuno H."/>
            <person name="Yamamoto K."/>
            <person name="Antonio B.A."/>
            <person name="Baba T."/>
            <person name="Sakata K."/>
            <person name="Nagamura Y."/>
            <person name="Aoki H."/>
            <person name="Arikawa K."/>
            <person name="Arita K."/>
            <person name="Bito T."/>
            <person name="Chiden Y."/>
            <person name="Fujitsuka N."/>
            <person name="Fukunaka R."/>
            <person name="Hamada M."/>
            <person name="Harada C."/>
            <person name="Hayashi A."/>
            <person name="Hijishita S."/>
            <person name="Honda M."/>
            <person name="Hosokawa S."/>
            <person name="Ichikawa Y."/>
            <person name="Idonuma A."/>
            <person name="Iijima M."/>
            <person name="Ikeda M."/>
            <person name="Ikeno M."/>
            <person name="Ito K."/>
            <person name="Ito S."/>
            <person name="Ito T."/>
            <person name="Ito Y."/>
            <person name="Ito Y."/>
            <person name="Iwabuchi A."/>
            <person name="Kamiya K."/>
            <person name="Karasawa W."/>
            <person name="Kurita K."/>
            <person name="Katagiri S."/>
            <person name="Kikuta A."/>
            <person name="Kobayashi H."/>
            <person name="Kobayashi N."/>
            <person name="Machita K."/>
            <person name="Maehara T."/>
            <person name="Masukawa M."/>
            <person name="Mizubayashi T."/>
            <person name="Mukai Y."/>
            <person name="Nagasaki H."/>
            <person name="Nagata Y."/>
            <person name="Naito S."/>
            <person name="Nakashima M."/>
            <person name="Nakama Y."/>
            <person name="Nakamichi Y."/>
            <person name="Nakamura M."/>
            <person name="Meguro A."/>
            <person name="Negishi M."/>
            <person name="Ohta I."/>
            <person name="Ohta T."/>
            <person name="Okamoto M."/>
            <person name="Ono N."/>
            <person name="Saji S."/>
            <person name="Sakaguchi M."/>
            <person name="Sakai K."/>
            <person name="Shibata M."/>
            <person name="Shimokawa T."/>
            <person name="Song J."/>
            <person name="Takazaki Y."/>
            <person name="Terasawa K."/>
            <person name="Tsugane M."/>
            <person name="Tsuji K."/>
            <person name="Ueda S."/>
            <person name="Waki K."/>
            <person name="Yamagata H."/>
            <person name="Yamamoto M."/>
            <person name="Yamamoto S."/>
            <person name="Yamane H."/>
            <person name="Yoshiki S."/>
            <person name="Yoshihara R."/>
            <person name="Yukawa K."/>
            <person name="Zhong H."/>
            <person name="Yano M."/>
            <person name="Yuan Q."/>
            <person name="Ouyang S."/>
            <person name="Liu J."/>
            <person name="Jones K.M."/>
            <person name="Gansberger K."/>
            <person name="Moffat K."/>
            <person name="Hill J."/>
            <person name="Bera J."/>
            <person name="Fadrosh D."/>
            <person name="Jin S."/>
            <person name="Johri S."/>
            <person name="Kim M."/>
            <person name="Overton L."/>
            <person name="Reardon M."/>
            <person name="Tsitrin T."/>
            <person name="Vuong H."/>
            <person name="Weaver B."/>
            <person name="Ciecko A."/>
            <person name="Tallon L."/>
            <person name="Jackson J."/>
            <person name="Pai G."/>
            <person name="Aken S.V."/>
            <person name="Utterback T."/>
            <person name="Reidmuller S."/>
            <person name="Feldblyum T."/>
            <person name="Hsiao J."/>
            <person name="Zismann V."/>
            <person name="Iobst S."/>
            <person name="de Vazeille A.R."/>
            <person name="Buell C.R."/>
            <person name="Ying K."/>
            <person name="Li Y."/>
            <person name="Lu T."/>
            <person name="Huang Y."/>
            <person name="Zhao Q."/>
            <person name="Feng Q."/>
            <person name="Zhang L."/>
            <person name="Zhu J."/>
            <person name="Weng Q."/>
            <person name="Mu J."/>
            <person name="Lu Y."/>
            <person name="Fan D."/>
            <person name="Liu Y."/>
            <person name="Guan J."/>
            <person name="Zhang Y."/>
            <person name="Yu S."/>
            <person name="Liu X."/>
            <person name="Zhang Y."/>
            <person name="Hong G."/>
            <person name="Han B."/>
            <person name="Choisne N."/>
            <person name="Demange N."/>
            <person name="Orjeda G."/>
            <person name="Samain S."/>
            <person name="Cattolico L."/>
            <person name="Pelletier E."/>
            <person name="Couloux A."/>
            <person name="Segurens B."/>
            <person name="Wincker P."/>
            <person name="D'Hont A."/>
            <person name="Scarpelli C."/>
            <person name="Weissenbach J."/>
            <person name="Salanoubat M."/>
            <person name="Quetier F."/>
            <person name="Yu Y."/>
            <person name="Kim H.R."/>
            <person name="Rambo T."/>
            <person name="Currie J."/>
            <person name="Collura K."/>
            <person name="Luo M."/>
            <person name="Yang T."/>
            <person name="Ammiraju J.S.S."/>
            <person name="Engler F."/>
            <person name="Soderlund C."/>
            <person name="Wing R.A."/>
            <person name="Palmer L.E."/>
            <person name="de la Bastide M."/>
            <person name="Spiegel L."/>
            <person name="Nascimento L."/>
            <person name="Zutavern T."/>
            <person name="O'Shaughnessy A."/>
            <person name="Dike S."/>
            <person name="Dedhia N."/>
            <person name="Preston R."/>
            <person name="Balija V."/>
            <person name="McCombie W.R."/>
            <person name="Chow T."/>
            <person name="Chen H."/>
            <person name="Chung M."/>
            <person name="Chen C."/>
            <person name="Shaw J."/>
            <person name="Wu H."/>
            <person name="Hsiao K."/>
            <person name="Chao Y."/>
            <person name="Chu M."/>
            <person name="Cheng C."/>
            <person name="Hour A."/>
            <person name="Lee P."/>
            <person name="Lin S."/>
            <person name="Lin Y."/>
            <person name="Liou J."/>
            <person name="Liu S."/>
            <person name="Hsing Y."/>
            <person name="Raghuvanshi S."/>
            <person name="Mohanty A."/>
            <person name="Bharti A.K."/>
            <person name="Gaur A."/>
            <person name="Gupta V."/>
            <person name="Kumar D."/>
            <person name="Ravi V."/>
            <person name="Vij S."/>
            <person name="Kapur A."/>
            <person name="Khurana P."/>
            <person name="Khurana P."/>
            <person name="Khurana J.P."/>
            <person name="Tyagi A.K."/>
            <person name="Gaikwad K."/>
            <person name="Singh A."/>
            <person name="Dalal V."/>
            <person name="Srivastava S."/>
            <person name="Dixit A."/>
            <person name="Pal A.K."/>
            <person name="Ghazi I.A."/>
            <person name="Yadav M."/>
            <person name="Pandit A."/>
            <person name="Bhargava A."/>
            <person name="Sureshbabu K."/>
            <person name="Batra K."/>
            <person name="Sharma T.R."/>
            <person name="Mohapatra T."/>
            <person name="Singh N.K."/>
            <person name="Messing J."/>
            <person name="Nelson A.B."/>
            <person name="Fuks G."/>
            <person name="Kavchok S."/>
            <person name="Keizer G."/>
            <person name="Linton E."/>
            <person name="Llaca V."/>
            <person name="Song R."/>
            <person name="Tanyolac B."/>
            <person name="Young S."/>
            <person name="Ho-Il K."/>
            <person name="Hahn J.H."/>
            <person name="Sangsakoo G."/>
            <person name="Vanavichit A."/>
            <person name="de Mattos Luiz.A.T."/>
            <person name="Zimmer P.D."/>
            <person name="Malone G."/>
            <person name="Dellagostin O."/>
            <person name="de Oliveira A.C."/>
            <person name="Bevan M."/>
            <person name="Bancroft I."/>
            <person name="Minx P."/>
            <person name="Cordum H."/>
            <person name="Wilson R."/>
            <person name="Cheng Z."/>
            <person name="Jin W."/>
            <person name="Jiang J."/>
            <person name="Leong S.A."/>
            <person name="Iwama H."/>
            <person name="Gojobori T."/>
            <person name="Itoh T."/>
            <person name="Niimura Y."/>
            <person name="Fujii Y."/>
            <person name="Habara T."/>
            <person name="Sakai H."/>
            <person name="Sato Y."/>
            <person name="Wilson G."/>
            <person name="Kumar K."/>
            <person name="McCouch S."/>
            <person name="Juretic N."/>
            <person name="Hoen D."/>
            <person name="Wright S."/>
            <person name="Bruskiewich R."/>
            <person name="Bureau T."/>
            <person name="Miyao A."/>
            <person name="Hirochika H."/>
            <person name="Nishikawa T."/>
            <person name="Kadowaki K."/>
            <person name="Sugiura M."/>
            <person name="Burr B."/>
            <person name="Sasaki T."/>
        </authorList>
    </citation>
    <scope>NUCLEOTIDE SEQUENCE [LARGE SCALE GENOMIC DNA]</scope>
    <source>
        <strain evidence="2">cv. Nipponbare</strain>
    </source>
</reference>
<dbReference type="EMBL" id="AP014967">
    <property type="protein sequence ID" value="BAT13540.1"/>
    <property type="molecule type" value="Genomic_DNA"/>
</dbReference>